<evidence type="ECO:0000256" key="2">
    <source>
        <dbReference type="ARBA" id="ARBA00022801"/>
    </source>
</evidence>
<evidence type="ECO:0000313" key="9">
    <source>
        <dbReference type="Proteomes" id="UP001444661"/>
    </source>
</evidence>
<comment type="caution">
    <text evidence="8">The sequence shown here is derived from an EMBL/GenBank/DDBJ whole genome shotgun (WGS) entry which is preliminary data.</text>
</comment>
<feature type="signal peptide" evidence="4">
    <location>
        <begin position="1"/>
        <end position="22"/>
    </location>
</feature>
<dbReference type="Gene3D" id="2.60.40.380">
    <property type="entry name" value="Purple acid phosphatase-like, N-terminal"/>
    <property type="match status" value="1"/>
</dbReference>
<dbReference type="Pfam" id="PF16656">
    <property type="entry name" value="Pur_ac_phosph_N"/>
    <property type="match status" value="1"/>
</dbReference>
<feature type="domain" description="Purple acid phosphatase N-terminal" evidence="7">
    <location>
        <begin position="34"/>
        <end position="120"/>
    </location>
</feature>
<feature type="chain" id="PRO_5044964671" description="Purple acid phosphatase" evidence="4">
    <location>
        <begin position="23"/>
        <end position="534"/>
    </location>
</feature>
<dbReference type="EC" id="3.1.3.2" evidence="4"/>
<dbReference type="InterPro" id="IPR015914">
    <property type="entry name" value="PAPs_N"/>
</dbReference>
<keyword evidence="3" id="KW-0325">Glycoprotein</keyword>
<dbReference type="InterPro" id="IPR025733">
    <property type="entry name" value="PAPs_C"/>
</dbReference>
<dbReference type="InterPro" id="IPR029052">
    <property type="entry name" value="Metallo-depent_PP-like"/>
</dbReference>
<name>A0ABR1U0X2_9PEZI</name>
<dbReference type="InterPro" id="IPR008963">
    <property type="entry name" value="Purple_acid_Pase-like_N"/>
</dbReference>
<dbReference type="EMBL" id="JAQQWK010000002">
    <property type="protein sequence ID" value="KAK8052557.1"/>
    <property type="molecule type" value="Genomic_DNA"/>
</dbReference>
<feature type="domain" description="Calcineurin-like phosphoesterase" evidence="5">
    <location>
        <begin position="180"/>
        <end position="436"/>
    </location>
</feature>
<keyword evidence="2 4" id="KW-0378">Hydrolase</keyword>
<feature type="domain" description="Purple acid phosphatase C-terminal" evidence="6">
    <location>
        <begin position="458"/>
        <end position="519"/>
    </location>
</feature>
<dbReference type="Pfam" id="PF14008">
    <property type="entry name" value="Metallophos_C"/>
    <property type="match status" value="1"/>
</dbReference>
<dbReference type="InterPro" id="IPR004843">
    <property type="entry name" value="Calcineurin-like_PHP"/>
</dbReference>
<sequence length="534" mass="58715">MASLLSLAKGLPLLASCAFALAVLPAMPDDLTTPVQQRIAIKDPNAISIGWNTYGPIPGQACVHYGTSPDSLDSLECSDSSVVPYGTSKTYSNTVTLSGLTPATTYYYKIRSTNSTVEHFFSPRVPGDKTPFAVNAVIDLGLYGADNFTIGMDMSKRYMIPDVQPAPVHTTIERLAASIDDYELVLHPGDLAYADDWICPYFKGWLPACSVKALMHNPSYIWAALGSLFKTLFWDLRNGNTHNAFQAILESFYDQLAPITARKPYMVGPGNHEATCSEVFARVKMNKKVCPEGQRNFTDFQTRFGQTMPTAFASTSADLQAQANADKARTLANPPFWYSFEYGMVHFVMIDTETDFASAPDETWLESGPFGVPHQQLEFLEADLASVDRTVTPWVVVSGHRPWYTSGEVCAACQLAFEPLLYKYGVDLAVLGHVHNSQRFQPVYAGEADPKGLDDPTAPMYIVAGGAGNIEGLDKVKKLPKFAAFAYADGFSYGKIKFLDENRLQVDFIRSSTGETLDSSVLYKSHKEQFVVQS</sequence>
<comment type="similarity">
    <text evidence="4">Belongs to the metallophosphoesterase superfamily. Purple acid phosphatase family.</text>
</comment>
<gene>
    <name evidence="8" type="ORF">PG993_003942</name>
</gene>
<dbReference type="InterPro" id="IPR039331">
    <property type="entry name" value="PAPs-like"/>
</dbReference>
<dbReference type="CDD" id="cd00839">
    <property type="entry name" value="MPP_PAPs"/>
    <property type="match status" value="1"/>
</dbReference>
<protein>
    <recommendedName>
        <fullName evidence="4">Purple acid phosphatase</fullName>
        <ecNumber evidence="4">3.1.3.2</ecNumber>
    </recommendedName>
</protein>
<evidence type="ECO:0000313" key="8">
    <source>
        <dbReference type="EMBL" id="KAK8052557.1"/>
    </source>
</evidence>
<dbReference type="PANTHER" id="PTHR22953">
    <property type="entry name" value="ACID PHOSPHATASE RELATED"/>
    <property type="match status" value="1"/>
</dbReference>
<dbReference type="InterPro" id="IPR041792">
    <property type="entry name" value="MPP_PAP"/>
</dbReference>
<dbReference type="PANTHER" id="PTHR22953:SF153">
    <property type="entry name" value="PURPLE ACID PHOSPHATASE"/>
    <property type="match status" value="1"/>
</dbReference>
<proteinExistence type="inferred from homology"/>
<accession>A0ABR1U0X2</accession>
<dbReference type="SUPFAM" id="SSF49363">
    <property type="entry name" value="Purple acid phosphatase, N-terminal domain"/>
    <property type="match status" value="1"/>
</dbReference>
<dbReference type="SUPFAM" id="SSF56300">
    <property type="entry name" value="Metallo-dependent phosphatases"/>
    <property type="match status" value="1"/>
</dbReference>
<comment type="catalytic activity">
    <reaction evidence="4">
        <text>a phosphate monoester + H2O = an alcohol + phosphate</text>
        <dbReference type="Rhea" id="RHEA:15017"/>
        <dbReference type="ChEBI" id="CHEBI:15377"/>
        <dbReference type="ChEBI" id="CHEBI:30879"/>
        <dbReference type="ChEBI" id="CHEBI:43474"/>
        <dbReference type="ChEBI" id="CHEBI:67140"/>
        <dbReference type="EC" id="3.1.3.2"/>
    </reaction>
</comment>
<reference evidence="8 9" key="1">
    <citation type="submission" date="2023-01" db="EMBL/GenBank/DDBJ databases">
        <title>Analysis of 21 Apiospora genomes using comparative genomics revels a genus with tremendous synthesis potential of carbohydrate active enzymes and secondary metabolites.</title>
        <authorList>
            <person name="Sorensen T."/>
        </authorList>
    </citation>
    <scope>NUCLEOTIDE SEQUENCE [LARGE SCALE GENOMIC DNA]</scope>
    <source>
        <strain evidence="8 9">CBS 33761</strain>
    </source>
</reference>
<dbReference type="Proteomes" id="UP001444661">
    <property type="component" value="Unassembled WGS sequence"/>
</dbReference>
<dbReference type="Pfam" id="PF00149">
    <property type="entry name" value="Metallophos"/>
    <property type="match status" value="1"/>
</dbReference>
<dbReference type="Gene3D" id="3.60.21.10">
    <property type="match status" value="1"/>
</dbReference>
<evidence type="ECO:0000259" key="5">
    <source>
        <dbReference type="Pfam" id="PF00149"/>
    </source>
</evidence>
<evidence type="ECO:0000259" key="7">
    <source>
        <dbReference type="Pfam" id="PF16656"/>
    </source>
</evidence>
<evidence type="ECO:0000259" key="6">
    <source>
        <dbReference type="Pfam" id="PF14008"/>
    </source>
</evidence>
<keyword evidence="9" id="KW-1185">Reference proteome</keyword>
<keyword evidence="1 4" id="KW-0732">Signal</keyword>
<evidence type="ECO:0000256" key="3">
    <source>
        <dbReference type="ARBA" id="ARBA00023180"/>
    </source>
</evidence>
<organism evidence="8 9">
    <name type="scientific">Apiospora rasikravindrae</name>
    <dbReference type="NCBI Taxonomy" id="990691"/>
    <lineage>
        <taxon>Eukaryota</taxon>
        <taxon>Fungi</taxon>
        <taxon>Dikarya</taxon>
        <taxon>Ascomycota</taxon>
        <taxon>Pezizomycotina</taxon>
        <taxon>Sordariomycetes</taxon>
        <taxon>Xylariomycetidae</taxon>
        <taxon>Amphisphaeriales</taxon>
        <taxon>Apiosporaceae</taxon>
        <taxon>Apiospora</taxon>
    </lineage>
</organism>
<evidence type="ECO:0000256" key="1">
    <source>
        <dbReference type="ARBA" id="ARBA00022729"/>
    </source>
</evidence>
<evidence type="ECO:0000256" key="4">
    <source>
        <dbReference type="RuleBase" id="RU361203"/>
    </source>
</evidence>